<evidence type="ECO:0000313" key="3">
    <source>
        <dbReference type="Proteomes" id="UP001143349"/>
    </source>
</evidence>
<dbReference type="InterPro" id="IPR029062">
    <property type="entry name" value="Class_I_gatase-like"/>
</dbReference>
<comment type="caution">
    <text evidence="2">The sequence shown here is derived from an EMBL/GenBank/DDBJ whole genome shotgun (WGS) entry which is preliminary data.</text>
</comment>
<dbReference type="Pfam" id="PF01965">
    <property type="entry name" value="DJ-1_PfpI"/>
    <property type="match status" value="1"/>
</dbReference>
<protein>
    <submittedName>
        <fullName evidence="2">Transcriptional regulator</fullName>
    </submittedName>
</protein>
<reference evidence="2" key="2">
    <citation type="submission" date="2023-01" db="EMBL/GenBank/DDBJ databases">
        <authorList>
            <person name="Sun Q."/>
            <person name="Evtushenko L."/>
        </authorList>
    </citation>
    <scope>NUCLEOTIDE SEQUENCE</scope>
    <source>
        <strain evidence="2">VKM B-2222</strain>
    </source>
</reference>
<gene>
    <name evidence="2" type="ORF">GCM10017635_21130</name>
</gene>
<dbReference type="PANTHER" id="PTHR43130:SF2">
    <property type="entry name" value="DJ-1_PFPI DOMAIN-CONTAINING PROTEIN"/>
    <property type="match status" value="1"/>
</dbReference>
<dbReference type="InterPro" id="IPR002818">
    <property type="entry name" value="DJ-1/PfpI"/>
</dbReference>
<dbReference type="GO" id="GO:0006355">
    <property type="term" value="P:regulation of DNA-templated transcription"/>
    <property type="evidence" value="ECO:0007669"/>
    <property type="project" value="TreeGrafter"/>
</dbReference>
<dbReference type="PANTHER" id="PTHR43130">
    <property type="entry name" value="ARAC-FAMILY TRANSCRIPTIONAL REGULATOR"/>
    <property type="match status" value="1"/>
</dbReference>
<feature type="domain" description="DJ-1/PfpI" evidence="1">
    <location>
        <begin position="68"/>
        <end position="224"/>
    </location>
</feature>
<evidence type="ECO:0000259" key="1">
    <source>
        <dbReference type="Pfam" id="PF01965"/>
    </source>
</evidence>
<evidence type="ECO:0000313" key="2">
    <source>
        <dbReference type="EMBL" id="GLK64642.1"/>
    </source>
</evidence>
<proteinExistence type="predicted"/>
<dbReference type="EMBL" id="BSFH01000029">
    <property type="protein sequence ID" value="GLK64642.1"/>
    <property type="molecule type" value="Genomic_DNA"/>
</dbReference>
<dbReference type="Gene3D" id="3.40.50.880">
    <property type="match status" value="1"/>
</dbReference>
<accession>A0AAD3NZ68</accession>
<keyword evidence="3" id="KW-1185">Reference proteome</keyword>
<sequence length="384" mass="41279">MTRSRMLYAVIALALLALAGFGVWMASLPGTPSALTATPVPQAEVDALLTTLKPRRARPVIAVPGLNAGTETTDYLLPASILRRADVAEVRLLAAAPGPVQLYPALRVQPDATFAGFDAAYPGGADYVIVPAMRVDDDPAILDWLRQQARKGATIIGVCAGAKVVAAAGLLNGRRATTHWYYLDTLLSRSPTIQYVPDRRMVADRGVVTTTGITASVPTALAMVQAIAGSGRADALARELGVLPWDARHASGAFQLTRPFATTVLKNRLSLWRRESLGLRLTPGMDELALAFAADIWSRTYLSRVQSYAKTTDPVPTRGGIRVIPDLAAPDWPQQSRITLPKGPPLQALDLALEAVLARYDKATADIVAMQLEYPRWDSDLLSR</sequence>
<dbReference type="Proteomes" id="UP001143349">
    <property type="component" value="Unassembled WGS sequence"/>
</dbReference>
<organism evidence="2 3">
    <name type="scientific">Paracoccus kondratievae</name>
    <dbReference type="NCBI Taxonomy" id="135740"/>
    <lineage>
        <taxon>Bacteria</taxon>
        <taxon>Pseudomonadati</taxon>
        <taxon>Pseudomonadota</taxon>
        <taxon>Alphaproteobacteria</taxon>
        <taxon>Rhodobacterales</taxon>
        <taxon>Paracoccaceae</taxon>
        <taxon>Paracoccus</taxon>
    </lineage>
</organism>
<reference evidence="2" key="1">
    <citation type="journal article" date="2014" name="Int. J. Syst. Evol. Microbiol.">
        <title>Complete genome sequence of Corynebacterium casei LMG S-19264T (=DSM 44701T), isolated from a smear-ripened cheese.</title>
        <authorList>
            <consortium name="US DOE Joint Genome Institute (JGI-PGF)"/>
            <person name="Walter F."/>
            <person name="Albersmeier A."/>
            <person name="Kalinowski J."/>
            <person name="Ruckert C."/>
        </authorList>
    </citation>
    <scope>NUCLEOTIDE SEQUENCE</scope>
    <source>
        <strain evidence="2">VKM B-2222</strain>
    </source>
</reference>
<dbReference type="RefSeq" id="WP_271179787.1">
    <property type="nucleotide sequence ID" value="NZ_BSFH01000029.1"/>
</dbReference>
<name>A0AAD3NZ68_9RHOB</name>
<dbReference type="InterPro" id="IPR052158">
    <property type="entry name" value="INH-QAR"/>
</dbReference>
<dbReference type="AlphaFoldDB" id="A0AAD3NZ68"/>
<dbReference type="SUPFAM" id="SSF52317">
    <property type="entry name" value="Class I glutamine amidotransferase-like"/>
    <property type="match status" value="1"/>
</dbReference>